<dbReference type="OrthoDB" id="10260455at2759"/>
<gene>
    <name evidence="2" type="primary">EFCAB10</name>
</gene>
<dbReference type="InterPro" id="IPR002048">
    <property type="entry name" value="EF_hand_dom"/>
</dbReference>
<dbReference type="InterPro" id="IPR056587">
    <property type="entry name" value="EF_EFCAB10_C"/>
</dbReference>
<dbReference type="STRING" id="43179.ENSSTOP00000032334"/>
<dbReference type="AlphaFoldDB" id="A0A287DFL3"/>
<dbReference type="PANTHER" id="PTHR21847:SF1">
    <property type="entry name" value="EF-HAND CALCIUM-BINDING DOMAIN-CONTAINING PROTEIN 10"/>
    <property type="match status" value="1"/>
</dbReference>
<dbReference type="InterPro" id="IPR049760">
    <property type="entry name" value="DD_EFCAB10"/>
</dbReference>
<dbReference type="SUPFAM" id="SSF47391">
    <property type="entry name" value="Dimerization-anchoring domain of cAMP-dependent PK regulatory subunit"/>
    <property type="match status" value="1"/>
</dbReference>
<dbReference type="GeneID" id="101954600"/>
<dbReference type="EMBL" id="AGTP01013725">
    <property type="status" value="NOT_ANNOTATED_CDS"/>
    <property type="molecule type" value="Genomic_DNA"/>
</dbReference>
<keyword evidence="3" id="KW-1185">Reference proteome</keyword>
<evidence type="ECO:0000313" key="3">
    <source>
        <dbReference type="Proteomes" id="UP000005215"/>
    </source>
</evidence>
<reference evidence="3" key="1">
    <citation type="submission" date="2011-11" db="EMBL/GenBank/DDBJ databases">
        <title>The Draft Genome of Spermophilus tridecemlineatus.</title>
        <authorList>
            <consortium name="The Broad Institute Genome Assembly &amp; Analysis Group"/>
            <consortium name="Computational R&amp;D Group"/>
            <consortium name="and Sequencing Platform"/>
            <person name="Di Palma F."/>
            <person name="Alfoldi J."/>
            <person name="Johnson J."/>
            <person name="Berlin A."/>
            <person name="Gnerre S."/>
            <person name="Jaffe D."/>
            <person name="MacCallum I."/>
            <person name="Young S."/>
            <person name="Walker B.J."/>
            <person name="Lindblad-Toh K."/>
        </authorList>
    </citation>
    <scope>NUCLEOTIDE SEQUENCE [LARGE SCALE GENOMIC DNA]</scope>
</reference>
<reference evidence="2" key="3">
    <citation type="submission" date="2025-09" db="UniProtKB">
        <authorList>
            <consortium name="Ensembl"/>
        </authorList>
    </citation>
    <scope>IDENTIFICATION</scope>
</reference>
<dbReference type="KEGG" id="iti:101954600"/>
<dbReference type="PROSITE" id="PS50222">
    <property type="entry name" value="EF_HAND_2"/>
    <property type="match status" value="1"/>
</dbReference>
<proteinExistence type="predicted"/>
<dbReference type="Pfam" id="PF24548">
    <property type="entry name" value="EF_EFCAB10_C"/>
    <property type="match status" value="1"/>
</dbReference>
<dbReference type="Proteomes" id="UP000005215">
    <property type="component" value="Unassembled WGS sequence"/>
</dbReference>
<dbReference type="SUPFAM" id="SSF47473">
    <property type="entry name" value="EF-hand"/>
    <property type="match status" value="1"/>
</dbReference>
<reference evidence="2" key="2">
    <citation type="submission" date="2025-08" db="UniProtKB">
        <authorList>
            <consortium name="Ensembl"/>
        </authorList>
    </citation>
    <scope>IDENTIFICATION</scope>
</reference>
<dbReference type="InterPro" id="IPR011992">
    <property type="entry name" value="EF-hand-dom_pair"/>
</dbReference>
<dbReference type="RefSeq" id="XP_005319575.1">
    <property type="nucleotide sequence ID" value="XM_005319518.4"/>
</dbReference>
<dbReference type="CDD" id="cd22976">
    <property type="entry name" value="DD_EFCAB10"/>
    <property type="match status" value="1"/>
</dbReference>
<dbReference type="InParanoid" id="A0A287DFL3"/>
<dbReference type="CTD" id="100130771"/>
<dbReference type="Ensembl" id="ENSSTOT00000033098.1">
    <property type="protein sequence ID" value="ENSSTOP00000032334.1"/>
    <property type="gene ID" value="ENSSTOG00000030330.1"/>
</dbReference>
<protein>
    <submittedName>
        <fullName evidence="2">EF-hand calcium binding domain 10</fullName>
    </submittedName>
</protein>
<dbReference type="GeneTree" id="ENSGT00940000154487"/>
<evidence type="ECO:0000259" key="1">
    <source>
        <dbReference type="PROSITE" id="PS50222"/>
    </source>
</evidence>
<dbReference type="GO" id="GO:0005509">
    <property type="term" value="F:calcium ion binding"/>
    <property type="evidence" value="ECO:0007669"/>
    <property type="project" value="InterPro"/>
</dbReference>
<dbReference type="InterPro" id="IPR039879">
    <property type="entry name" value="EFC10"/>
</dbReference>
<name>A0A287DFL3_ICTTR</name>
<evidence type="ECO:0000313" key="2">
    <source>
        <dbReference type="Ensembl" id="ENSSTOP00000032334.1"/>
    </source>
</evidence>
<organism evidence="2 3">
    <name type="scientific">Ictidomys tridecemlineatus</name>
    <name type="common">Thirteen-lined ground squirrel</name>
    <name type="synonym">Spermophilus tridecemlineatus</name>
    <dbReference type="NCBI Taxonomy" id="43179"/>
    <lineage>
        <taxon>Eukaryota</taxon>
        <taxon>Metazoa</taxon>
        <taxon>Chordata</taxon>
        <taxon>Craniata</taxon>
        <taxon>Vertebrata</taxon>
        <taxon>Euteleostomi</taxon>
        <taxon>Mammalia</taxon>
        <taxon>Eutheria</taxon>
        <taxon>Euarchontoglires</taxon>
        <taxon>Glires</taxon>
        <taxon>Rodentia</taxon>
        <taxon>Sciuromorpha</taxon>
        <taxon>Sciuridae</taxon>
        <taxon>Xerinae</taxon>
        <taxon>Marmotini</taxon>
        <taxon>Ictidomys</taxon>
    </lineage>
</organism>
<accession>A0A287DFL3</accession>
<dbReference type="PANTHER" id="PTHR21847">
    <property type="entry name" value="EF-HAND CALCIUM-BINDING DOMAIN-CONTAINING PROTEIN 10"/>
    <property type="match status" value="1"/>
</dbReference>
<sequence>MEAPVSREQEAGYYLKSHRIMDLLNHLTSVLLFVRPENPREYLISVLECMKIAKETNVAFPYFMDNSNITAMFEMLDNSGKGTISFVQYKEALKTLGLCDADEDLKDDGHIINLNRFKEEVNKRNREIWSSFW</sequence>
<feature type="domain" description="EF-hand" evidence="1">
    <location>
        <begin position="64"/>
        <end position="99"/>
    </location>
</feature>